<evidence type="ECO:0000313" key="2">
    <source>
        <dbReference type="Proteomes" id="UP000028302"/>
    </source>
</evidence>
<reference evidence="1 2" key="1">
    <citation type="submission" date="2013-03" db="EMBL/GenBank/DDBJ databases">
        <title>Salinisphaera hydrothermalis C41B8 Genome Sequencing.</title>
        <authorList>
            <person name="Li C."/>
            <person name="Lai Q."/>
            <person name="Shao Z."/>
        </authorList>
    </citation>
    <scope>NUCLEOTIDE SEQUENCE [LARGE SCALE GENOMIC DNA]</scope>
    <source>
        <strain evidence="1 2">C41B8</strain>
    </source>
</reference>
<protein>
    <submittedName>
        <fullName evidence="1">Uncharacterized protein</fullName>
    </submittedName>
</protein>
<dbReference type="AlphaFoldDB" id="A0A084IPX2"/>
<dbReference type="EMBL" id="APNK01000003">
    <property type="protein sequence ID" value="KEZ78756.1"/>
    <property type="molecule type" value="Genomic_DNA"/>
</dbReference>
<dbReference type="Proteomes" id="UP000028302">
    <property type="component" value="Unassembled WGS sequence"/>
</dbReference>
<keyword evidence="2" id="KW-1185">Reference proteome</keyword>
<accession>A0A084IPX2</accession>
<sequence length="94" mass="10570">MLLFDMELSLIELPLIELLLIELSDMLLSDMAPPDIELELMLLLDIEFEDMALSDDAALSLLSLPQAARPTVSRAAAVTIITFFIFDAFLKIWE</sequence>
<comment type="caution">
    <text evidence="1">The sequence shown here is derived from an EMBL/GenBank/DDBJ whole genome shotgun (WGS) entry which is preliminary data.</text>
</comment>
<gene>
    <name evidence="1" type="ORF">C41B8_04036</name>
</gene>
<proteinExistence type="predicted"/>
<evidence type="ECO:0000313" key="1">
    <source>
        <dbReference type="EMBL" id="KEZ78756.1"/>
    </source>
</evidence>
<name>A0A084IPX2_SALHC</name>
<organism evidence="1 2">
    <name type="scientific">Salinisphaera hydrothermalis (strain C41B8)</name>
    <dbReference type="NCBI Taxonomy" id="1304275"/>
    <lineage>
        <taxon>Bacteria</taxon>
        <taxon>Pseudomonadati</taxon>
        <taxon>Pseudomonadota</taxon>
        <taxon>Gammaproteobacteria</taxon>
        <taxon>Salinisphaerales</taxon>
        <taxon>Salinisphaeraceae</taxon>
        <taxon>Salinisphaera</taxon>
    </lineage>
</organism>
<dbReference type="RefSeq" id="WP_037334363.1">
    <property type="nucleotide sequence ID" value="NZ_APNK01000003.1"/>
</dbReference>